<dbReference type="Gene3D" id="1.10.10.10">
    <property type="entry name" value="Winged helix-like DNA-binding domain superfamily/Winged helix DNA-binding domain"/>
    <property type="match status" value="1"/>
</dbReference>
<dbReference type="InterPro" id="IPR038475">
    <property type="entry name" value="RecG_C_sf"/>
</dbReference>
<dbReference type="InterPro" id="IPR036388">
    <property type="entry name" value="WH-like_DNA-bd_sf"/>
</dbReference>
<dbReference type="RefSeq" id="WP_343958757.1">
    <property type="nucleotide sequence ID" value="NZ_BAAAMN010000048.1"/>
</dbReference>
<gene>
    <name evidence="1" type="ORF">GCM10009720_22880</name>
</gene>
<keyword evidence="2" id="KW-1185">Reference proteome</keyword>
<reference evidence="2" key="1">
    <citation type="journal article" date="2019" name="Int. J. Syst. Evol. Microbiol.">
        <title>The Global Catalogue of Microorganisms (GCM) 10K type strain sequencing project: providing services to taxonomists for standard genome sequencing and annotation.</title>
        <authorList>
            <consortium name="The Broad Institute Genomics Platform"/>
            <consortium name="The Broad Institute Genome Sequencing Center for Infectious Disease"/>
            <person name="Wu L."/>
            <person name="Ma J."/>
        </authorList>
    </citation>
    <scope>NUCLEOTIDE SEQUENCE [LARGE SCALE GENOMIC DNA]</scope>
    <source>
        <strain evidence="2">JCM 13595</strain>
    </source>
</reference>
<dbReference type="Proteomes" id="UP001501461">
    <property type="component" value="Unassembled WGS sequence"/>
</dbReference>
<protein>
    <recommendedName>
        <fullName evidence="3">ATP-dependent DNA helicase RecG C-terminal domain-containing protein</fullName>
    </recommendedName>
</protein>
<dbReference type="Gene3D" id="3.30.565.60">
    <property type="match status" value="1"/>
</dbReference>
<dbReference type="PANTHER" id="PTHR30595">
    <property type="entry name" value="GLPR-RELATED TRANSCRIPTIONAL REPRESSOR"/>
    <property type="match status" value="1"/>
</dbReference>
<dbReference type="EMBL" id="BAAAMN010000048">
    <property type="protein sequence ID" value="GAA2041759.1"/>
    <property type="molecule type" value="Genomic_DNA"/>
</dbReference>
<organism evidence="1 2">
    <name type="scientific">Yaniella flava</name>
    <dbReference type="NCBI Taxonomy" id="287930"/>
    <lineage>
        <taxon>Bacteria</taxon>
        <taxon>Bacillati</taxon>
        <taxon>Actinomycetota</taxon>
        <taxon>Actinomycetes</taxon>
        <taxon>Micrococcales</taxon>
        <taxon>Micrococcaceae</taxon>
        <taxon>Yaniella</taxon>
    </lineage>
</organism>
<comment type="caution">
    <text evidence="1">The sequence shown here is derived from an EMBL/GenBank/DDBJ whole genome shotgun (WGS) entry which is preliminary data.</text>
</comment>
<dbReference type="PANTHER" id="PTHR30595:SF6">
    <property type="entry name" value="SCHLAFEN ALBA-2 DOMAIN-CONTAINING PROTEIN"/>
    <property type="match status" value="1"/>
</dbReference>
<evidence type="ECO:0000313" key="1">
    <source>
        <dbReference type="EMBL" id="GAA2041759.1"/>
    </source>
</evidence>
<evidence type="ECO:0008006" key="3">
    <source>
        <dbReference type="Google" id="ProtNLM"/>
    </source>
</evidence>
<name>A0ABP5G7V5_9MICC</name>
<accession>A0ABP5G7V5</accession>
<dbReference type="SUPFAM" id="SSF46785">
    <property type="entry name" value="Winged helix' DNA-binding domain"/>
    <property type="match status" value="1"/>
</dbReference>
<dbReference type="InterPro" id="IPR036390">
    <property type="entry name" value="WH_DNA-bd_sf"/>
</dbReference>
<dbReference type="Pfam" id="PF13749">
    <property type="entry name" value="HATPase_c_4"/>
    <property type="match status" value="1"/>
</dbReference>
<proteinExistence type="predicted"/>
<evidence type="ECO:0000313" key="2">
    <source>
        <dbReference type="Proteomes" id="UP001501461"/>
    </source>
</evidence>
<sequence length="414" mass="45936">MRFQDIDEDLKQSLFQKIRSSGSRALLHTDNDVEKLTRLKVVDPDGRITLAGGLMLGTYPQQFFPRLVIDVTVHPQDAKDAVGQIRFLDRKVCDGPVPYMIQDAITRVLANLKTIRVVYGAQGFDEAEIPEDVLREAITNAVMHRDYSTFSRGERISIDIFPDRVEIISPGGLVGDRTQQNIAEGKSITRNPTLATLLRTTPIPEQQGVLAEAQGSGIPRMQAGMRQLGLPQPEFSADLVSVKVTLHRHGLLDQETRVWLDQLPNSATRQHRENLTLALLFRLGKATVAELKSALGYDSDEIRQILGHLMAEELIEGLGDGPFQISARLVEHAAVANSGFELTDLEREVFGALSATEQKSIRAIADQIGRSVSSLRPVLRRLVAADLVVPTAPPQSRRRAYLRHTNSHMDEGQR</sequence>